<dbReference type="EMBL" id="CM007387">
    <property type="protein sequence ID" value="ONK64432.1"/>
    <property type="molecule type" value="Genomic_DNA"/>
</dbReference>
<protein>
    <submittedName>
        <fullName evidence="2">Uncharacterized protein</fullName>
    </submittedName>
</protein>
<sequence length="86" mass="8697">MAKGEEVEALVEAKDGEESAEEASEGSAHDSLVNEPGTKKGEGVEAKVLSTPLPTSTIATPSSLIPAPGVGLPIFLSHARLSSPTS</sequence>
<dbReference type="Proteomes" id="UP000243459">
    <property type="component" value="Chromosome 7"/>
</dbReference>
<accession>A0A5P1EF04</accession>
<dbReference type="AlphaFoldDB" id="A0A5P1EF04"/>
<evidence type="ECO:0000313" key="3">
    <source>
        <dbReference type="Proteomes" id="UP000243459"/>
    </source>
</evidence>
<evidence type="ECO:0000313" key="2">
    <source>
        <dbReference type="EMBL" id="ONK64432.1"/>
    </source>
</evidence>
<feature type="region of interest" description="Disordered" evidence="1">
    <location>
        <begin position="1"/>
        <end position="48"/>
    </location>
</feature>
<organism evidence="2 3">
    <name type="scientific">Asparagus officinalis</name>
    <name type="common">Garden asparagus</name>
    <dbReference type="NCBI Taxonomy" id="4686"/>
    <lineage>
        <taxon>Eukaryota</taxon>
        <taxon>Viridiplantae</taxon>
        <taxon>Streptophyta</taxon>
        <taxon>Embryophyta</taxon>
        <taxon>Tracheophyta</taxon>
        <taxon>Spermatophyta</taxon>
        <taxon>Magnoliopsida</taxon>
        <taxon>Liliopsida</taxon>
        <taxon>Asparagales</taxon>
        <taxon>Asparagaceae</taxon>
        <taxon>Asparagoideae</taxon>
        <taxon>Asparagus</taxon>
    </lineage>
</organism>
<proteinExistence type="predicted"/>
<reference evidence="3" key="1">
    <citation type="journal article" date="2017" name="Nat. Commun.">
        <title>The asparagus genome sheds light on the origin and evolution of a young Y chromosome.</title>
        <authorList>
            <person name="Harkess A."/>
            <person name="Zhou J."/>
            <person name="Xu C."/>
            <person name="Bowers J.E."/>
            <person name="Van der Hulst R."/>
            <person name="Ayyampalayam S."/>
            <person name="Mercati F."/>
            <person name="Riccardi P."/>
            <person name="McKain M.R."/>
            <person name="Kakrana A."/>
            <person name="Tang H."/>
            <person name="Ray J."/>
            <person name="Groenendijk J."/>
            <person name="Arikit S."/>
            <person name="Mathioni S.M."/>
            <person name="Nakano M."/>
            <person name="Shan H."/>
            <person name="Telgmann-Rauber A."/>
            <person name="Kanno A."/>
            <person name="Yue Z."/>
            <person name="Chen H."/>
            <person name="Li W."/>
            <person name="Chen Y."/>
            <person name="Xu X."/>
            <person name="Zhang Y."/>
            <person name="Luo S."/>
            <person name="Chen H."/>
            <person name="Gao J."/>
            <person name="Mao Z."/>
            <person name="Pires J.C."/>
            <person name="Luo M."/>
            <person name="Kudrna D."/>
            <person name="Wing R.A."/>
            <person name="Meyers B.C."/>
            <person name="Yi K."/>
            <person name="Kong H."/>
            <person name="Lavrijsen P."/>
            <person name="Sunseri F."/>
            <person name="Falavigna A."/>
            <person name="Ye Y."/>
            <person name="Leebens-Mack J.H."/>
            <person name="Chen G."/>
        </authorList>
    </citation>
    <scope>NUCLEOTIDE SEQUENCE [LARGE SCALE GENOMIC DNA]</scope>
    <source>
        <strain evidence="3">cv. DH0086</strain>
    </source>
</reference>
<name>A0A5P1EF04_ASPOF</name>
<evidence type="ECO:0000256" key="1">
    <source>
        <dbReference type="SAM" id="MobiDB-lite"/>
    </source>
</evidence>
<dbReference type="Gramene" id="ONK64432">
    <property type="protein sequence ID" value="ONK64432"/>
    <property type="gene ID" value="A4U43_C07F25870"/>
</dbReference>
<feature type="compositionally biased region" description="Basic and acidic residues" evidence="1">
    <location>
        <begin position="1"/>
        <end position="17"/>
    </location>
</feature>
<keyword evidence="3" id="KW-1185">Reference proteome</keyword>
<gene>
    <name evidence="2" type="ORF">A4U43_C07F25870</name>
</gene>